<gene>
    <name evidence="2" type="ORF">ACHIRB_08730</name>
</gene>
<comment type="caution">
    <text evidence="2">The sequence shown here is derived from an EMBL/GenBank/DDBJ whole genome shotgun (WGS) entry which is preliminary data.</text>
</comment>
<accession>A0ABW7K495</accession>
<protein>
    <submittedName>
        <fullName evidence="2">Uncharacterized protein</fullName>
    </submittedName>
</protein>
<feature type="transmembrane region" description="Helical" evidence="1">
    <location>
        <begin position="25"/>
        <end position="43"/>
    </location>
</feature>
<evidence type="ECO:0000313" key="2">
    <source>
        <dbReference type="EMBL" id="MFH5228656.1"/>
    </source>
</evidence>
<dbReference type="RefSeq" id="WP_395127670.1">
    <property type="nucleotide sequence ID" value="NZ_JBIMSN010000033.1"/>
</dbReference>
<keyword evidence="1" id="KW-1133">Transmembrane helix</keyword>
<proteinExistence type="predicted"/>
<evidence type="ECO:0000313" key="3">
    <source>
        <dbReference type="Proteomes" id="UP001609219"/>
    </source>
</evidence>
<reference evidence="2 3" key="1">
    <citation type="submission" date="2024-10" db="EMBL/GenBank/DDBJ databases">
        <authorList>
            <person name="Riesco R."/>
        </authorList>
    </citation>
    <scope>NUCLEOTIDE SEQUENCE [LARGE SCALE GENOMIC DNA]</scope>
    <source>
        <strain evidence="2 3">NCIMB 15450</strain>
    </source>
</reference>
<organism evidence="2 3">
    <name type="scientific">Antrihabitans spumae</name>
    <dbReference type="NCBI Taxonomy" id="3373370"/>
    <lineage>
        <taxon>Bacteria</taxon>
        <taxon>Bacillati</taxon>
        <taxon>Actinomycetota</taxon>
        <taxon>Actinomycetes</taxon>
        <taxon>Mycobacteriales</taxon>
        <taxon>Nocardiaceae</taxon>
        <taxon>Antrihabitans</taxon>
    </lineage>
</organism>
<name>A0ABW7K495_9NOCA</name>
<keyword evidence="1" id="KW-0812">Transmembrane</keyword>
<sequence>MPGWIIVLVAVGATGLWVAHTSSMITAVAIVALAIQALLLLTIDARSAHDIESDAATIRNAATFAPAGPGRGGTMPHAVAR</sequence>
<dbReference type="Proteomes" id="UP001609219">
    <property type="component" value="Unassembled WGS sequence"/>
</dbReference>
<keyword evidence="1" id="KW-0472">Membrane</keyword>
<evidence type="ECO:0000256" key="1">
    <source>
        <dbReference type="SAM" id="Phobius"/>
    </source>
</evidence>
<keyword evidence="3" id="KW-1185">Reference proteome</keyword>
<dbReference type="EMBL" id="JBIMSN010000033">
    <property type="protein sequence ID" value="MFH5228656.1"/>
    <property type="molecule type" value="Genomic_DNA"/>
</dbReference>